<proteinExistence type="predicted"/>
<reference evidence="1 2" key="1">
    <citation type="journal article" date="2015" name="Nature">
        <title>rRNA introns, odd ribosomes, and small enigmatic genomes across a large radiation of phyla.</title>
        <authorList>
            <person name="Brown C.T."/>
            <person name="Hug L.A."/>
            <person name="Thomas B.C."/>
            <person name="Sharon I."/>
            <person name="Castelle C.J."/>
            <person name="Singh A."/>
            <person name="Wilkins M.J."/>
            <person name="Williams K.H."/>
            <person name="Banfield J.F."/>
        </authorList>
    </citation>
    <scope>NUCLEOTIDE SEQUENCE [LARGE SCALE GENOMIC DNA]</scope>
</reference>
<dbReference type="EMBL" id="LCMF01000033">
    <property type="protein sequence ID" value="KKU29641.1"/>
    <property type="molecule type" value="Genomic_DNA"/>
</dbReference>
<protein>
    <submittedName>
        <fullName evidence="1">Uncharacterized protein</fullName>
    </submittedName>
</protein>
<name>A0A0G1PA68_UNCKA</name>
<accession>A0A0G1PA68</accession>
<evidence type="ECO:0000313" key="2">
    <source>
        <dbReference type="Proteomes" id="UP000034732"/>
    </source>
</evidence>
<gene>
    <name evidence="1" type="ORF">UX44_C0033G0006</name>
</gene>
<sequence>MAVQIAATQPATFEDATRLLARGTDFLGPREVVQVFGASLAPDVSNLPPLPSVAEIGLAKELGHRLILCGPVSMKQAHDVLGNKLGNGKLLCDTAWYANEDFFLKPPVTDWHWRFTGETVIEGTLGKNYLDQTRLLAKHAKEQAFGDQPLPPAYLVAIEEFNRHESELSELMKSDWQKAAEQLAGLKLNQLCRETPDQVLWDVALHFKVNGGYLLQDKYTWTSQRSTVGYLVYVGYADSVGVGVGDGLPWSSRDDLGVRFSRRIQV</sequence>
<comment type="caution">
    <text evidence="1">The sequence shown here is derived from an EMBL/GenBank/DDBJ whole genome shotgun (WGS) entry which is preliminary data.</text>
</comment>
<dbReference type="Proteomes" id="UP000034732">
    <property type="component" value="Unassembled WGS sequence"/>
</dbReference>
<dbReference type="AlphaFoldDB" id="A0A0G1PA68"/>
<evidence type="ECO:0000313" key="1">
    <source>
        <dbReference type="EMBL" id="KKU29641.1"/>
    </source>
</evidence>
<organism evidence="1 2">
    <name type="scientific">candidate division WWE3 bacterium GW2011_GWA1_46_21</name>
    <dbReference type="NCBI Taxonomy" id="1619107"/>
    <lineage>
        <taxon>Bacteria</taxon>
        <taxon>Katanobacteria</taxon>
    </lineage>
</organism>